<accession>A0A226Q7C3</accession>
<dbReference type="PANTHER" id="PTHR46558:SF3">
    <property type="entry name" value="TRANSCRIPTIONAL REGULATOR"/>
    <property type="match status" value="1"/>
</dbReference>
<dbReference type="SMART" id="SM00530">
    <property type="entry name" value="HTH_XRE"/>
    <property type="match status" value="1"/>
</dbReference>
<sequence>MRNRVKIARIEKGNLTQTELAKKVGITRQTLNLIEAQKYNPSLKVCLLLSKYLEKGLDELFWLEESE</sequence>
<dbReference type="Proteomes" id="UP000198378">
    <property type="component" value="Unassembled WGS sequence"/>
</dbReference>
<dbReference type="InterPro" id="IPR010982">
    <property type="entry name" value="Lambda_DNA-bd_dom_sf"/>
</dbReference>
<dbReference type="EMBL" id="NEWK01000002">
    <property type="protein sequence ID" value="OXB87419.1"/>
    <property type="molecule type" value="Genomic_DNA"/>
</dbReference>
<dbReference type="PROSITE" id="PS50943">
    <property type="entry name" value="HTH_CROC1"/>
    <property type="match status" value="1"/>
</dbReference>
<dbReference type="InterPro" id="IPR001387">
    <property type="entry name" value="Cro/C1-type_HTH"/>
</dbReference>
<keyword evidence="3" id="KW-1185">Reference proteome</keyword>
<dbReference type="Pfam" id="PF01381">
    <property type="entry name" value="HTH_3"/>
    <property type="match status" value="1"/>
</dbReference>
<dbReference type="SUPFAM" id="SSF47413">
    <property type="entry name" value="lambda repressor-like DNA-binding domains"/>
    <property type="match status" value="1"/>
</dbReference>
<keyword evidence="1" id="KW-0238">DNA-binding</keyword>
<proteinExistence type="predicted"/>
<name>A0A226Q7C3_9BACL</name>
<dbReference type="KEGG" id="gtm:GT3921_15850"/>
<dbReference type="AlphaFoldDB" id="A0A226Q7C3"/>
<protein>
    <submittedName>
        <fullName evidence="2">Transcriptional regulator</fullName>
    </submittedName>
</protein>
<gene>
    <name evidence="2" type="ORF">B9L19_14720</name>
</gene>
<dbReference type="CDD" id="cd00093">
    <property type="entry name" value="HTH_XRE"/>
    <property type="match status" value="1"/>
</dbReference>
<reference evidence="2 3" key="1">
    <citation type="submission" date="2017-05" db="EMBL/GenBank/DDBJ databases">
        <title>The genome sequence of Geobacillus thermocatenulatus DSM 730.</title>
        <authorList>
            <person name="Ramaloko W.T."/>
            <person name="Koen N."/>
            <person name="Polliack S."/>
            <person name="Aliyu H."/>
            <person name="Lebre P."/>
            <person name="Mohr T."/>
            <person name="Oswald F."/>
            <person name="Zwick M."/>
            <person name="Neumann A."/>
            <person name="Syldatk C."/>
            <person name="Cowan D."/>
            <person name="De Maayer P."/>
        </authorList>
    </citation>
    <scope>NUCLEOTIDE SEQUENCE [LARGE SCALE GENOMIC DNA]</scope>
    <source>
        <strain evidence="2 3">BGSC 93A1</strain>
    </source>
</reference>
<dbReference type="GO" id="GO:0003677">
    <property type="term" value="F:DNA binding"/>
    <property type="evidence" value="ECO:0007669"/>
    <property type="project" value="UniProtKB-KW"/>
</dbReference>
<dbReference type="PANTHER" id="PTHR46558">
    <property type="entry name" value="TRACRIPTIONAL REGULATORY PROTEIN-RELATED-RELATED"/>
    <property type="match status" value="1"/>
</dbReference>
<evidence type="ECO:0000256" key="1">
    <source>
        <dbReference type="ARBA" id="ARBA00023125"/>
    </source>
</evidence>
<organism evidence="2 3">
    <name type="scientific">Geobacillus thermocatenulatus</name>
    <dbReference type="NCBI Taxonomy" id="33938"/>
    <lineage>
        <taxon>Bacteria</taxon>
        <taxon>Bacillati</taxon>
        <taxon>Bacillota</taxon>
        <taxon>Bacilli</taxon>
        <taxon>Bacillales</taxon>
        <taxon>Anoxybacillaceae</taxon>
        <taxon>Geobacillus</taxon>
        <taxon>Geobacillus thermoleovorans group</taxon>
    </lineage>
</organism>
<dbReference type="Gene3D" id="1.10.260.40">
    <property type="entry name" value="lambda repressor-like DNA-binding domains"/>
    <property type="match status" value="1"/>
</dbReference>
<comment type="caution">
    <text evidence="2">The sequence shown here is derived from an EMBL/GenBank/DDBJ whole genome shotgun (WGS) entry which is preliminary data.</text>
</comment>
<evidence type="ECO:0000313" key="3">
    <source>
        <dbReference type="Proteomes" id="UP000198378"/>
    </source>
</evidence>
<evidence type="ECO:0000313" key="2">
    <source>
        <dbReference type="EMBL" id="OXB87419.1"/>
    </source>
</evidence>